<evidence type="ECO:0000256" key="5">
    <source>
        <dbReference type="ARBA" id="ARBA00022603"/>
    </source>
</evidence>
<dbReference type="Proteomes" id="UP001377567">
    <property type="component" value="Unassembled WGS sequence"/>
</dbReference>
<evidence type="ECO:0000256" key="4">
    <source>
        <dbReference type="ARBA" id="ARBA00017497"/>
    </source>
</evidence>
<dbReference type="GO" id="GO:0032259">
    <property type="term" value="P:methylation"/>
    <property type="evidence" value="ECO:0007669"/>
    <property type="project" value="UniProtKB-KW"/>
</dbReference>
<dbReference type="InterPro" id="IPR016651">
    <property type="entry name" value="LCMT1"/>
</dbReference>
<evidence type="ECO:0000256" key="1">
    <source>
        <dbReference type="ARBA" id="ARBA00000724"/>
    </source>
</evidence>
<evidence type="ECO:0000256" key="6">
    <source>
        <dbReference type="ARBA" id="ARBA00022679"/>
    </source>
</evidence>
<keyword evidence="12" id="KW-1185">Reference proteome</keyword>
<dbReference type="GO" id="GO:0018423">
    <property type="term" value="F:protein C-terminal leucine carboxyl O-methyltransferase activity"/>
    <property type="evidence" value="ECO:0007669"/>
    <property type="project" value="UniProtKB-EC"/>
</dbReference>
<dbReference type="InterPro" id="IPR007213">
    <property type="entry name" value="Ppm1/Ppm2/Tcmp"/>
</dbReference>
<evidence type="ECO:0000256" key="2">
    <source>
        <dbReference type="ARBA" id="ARBA00010703"/>
    </source>
</evidence>
<comment type="similarity">
    <text evidence="2">Belongs to the methyltransferase superfamily. LCMT family.</text>
</comment>
<dbReference type="EC" id="2.1.1.233" evidence="3"/>
<evidence type="ECO:0000256" key="3">
    <source>
        <dbReference type="ARBA" id="ARBA00012834"/>
    </source>
</evidence>
<name>A0AAV5RYV1_MAUHU</name>
<organism evidence="11 12">
    <name type="scientific">Maudiozyma humilis</name>
    <name type="common">Sour dough yeast</name>
    <name type="synonym">Kazachstania humilis</name>
    <dbReference type="NCBI Taxonomy" id="51915"/>
    <lineage>
        <taxon>Eukaryota</taxon>
        <taxon>Fungi</taxon>
        <taxon>Dikarya</taxon>
        <taxon>Ascomycota</taxon>
        <taxon>Saccharomycotina</taxon>
        <taxon>Saccharomycetes</taxon>
        <taxon>Saccharomycetales</taxon>
        <taxon>Saccharomycetaceae</taxon>
        <taxon>Maudiozyma</taxon>
    </lineage>
</organism>
<evidence type="ECO:0000256" key="7">
    <source>
        <dbReference type="ARBA" id="ARBA00022691"/>
    </source>
</evidence>
<accession>A0AAV5RYV1</accession>
<keyword evidence="7 10" id="KW-0949">S-adenosyl-L-methionine</keyword>
<dbReference type="AlphaFoldDB" id="A0AAV5RYV1"/>
<feature type="binding site" evidence="10">
    <location>
        <position position="115"/>
    </location>
    <ligand>
        <name>S-adenosyl-L-methionine</name>
        <dbReference type="ChEBI" id="CHEBI:59789"/>
    </ligand>
</feature>
<feature type="binding site" evidence="10">
    <location>
        <begin position="174"/>
        <end position="175"/>
    </location>
    <ligand>
        <name>S-adenosyl-L-methionine</name>
        <dbReference type="ChEBI" id="CHEBI:59789"/>
    </ligand>
</feature>
<reference evidence="11 12" key="1">
    <citation type="journal article" date="2023" name="Elife">
        <title>Identification of key yeast species and microbe-microbe interactions impacting larval growth of Drosophila in the wild.</title>
        <authorList>
            <person name="Mure A."/>
            <person name="Sugiura Y."/>
            <person name="Maeda R."/>
            <person name="Honda K."/>
            <person name="Sakurai N."/>
            <person name="Takahashi Y."/>
            <person name="Watada M."/>
            <person name="Katoh T."/>
            <person name="Gotoh A."/>
            <person name="Gotoh Y."/>
            <person name="Taniguchi I."/>
            <person name="Nakamura K."/>
            <person name="Hayashi T."/>
            <person name="Katayama T."/>
            <person name="Uemura T."/>
            <person name="Hattori Y."/>
        </authorList>
    </citation>
    <scope>NUCLEOTIDE SEQUENCE [LARGE SCALE GENOMIC DNA]</scope>
    <source>
        <strain evidence="11 12">KH-74</strain>
    </source>
</reference>
<dbReference type="InterPro" id="IPR029063">
    <property type="entry name" value="SAM-dependent_MTases_sf"/>
</dbReference>
<dbReference type="PANTHER" id="PTHR13600">
    <property type="entry name" value="LEUCINE CARBOXYL METHYLTRANSFERASE"/>
    <property type="match status" value="1"/>
</dbReference>
<evidence type="ECO:0000256" key="8">
    <source>
        <dbReference type="ARBA" id="ARBA00029681"/>
    </source>
</evidence>
<keyword evidence="5 11" id="KW-0489">Methyltransferase</keyword>
<protein>
    <recommendedName>
        <fullName evidence="4">Leucine carboxyl methyltransferase 1</fullName>
        <ecNumber evidence="3">2.1.1.233</ecNumber>
    </recommendedName>
    <alternativeName>
        <fullName evidence="8">Protein phosphatase methyltransferase 1</fullName>
    </alternativeName>
    <alternativeName>
        <fullName evidence="9">[Phosphatase 2A protein]-leucine-carboxy methyltransferase 1</fullName>
    </alternativeName>
</protein>
<gene>
    <name evidence="11" type="ORF">DAKH74_030840</name>
</gene>
<comment type="catalytic activity">
    <reaction evidence="1">
        <text>[phosphatase 2A protein]-C-terminal L-leucine + S-adenosyl-L-methionine = [phosphatase 2A protein]-C-terminal L-leucine methyl ester + S-adenosyl-L-homocysteine</text>
        <dbReference type="Rhea" id="RHEA:48544"/>
        <dbReference type="Rhea" id="RHEA-COMP:12134"/>
        <dbReference type="Rhea" id="RHEA-COMP:12135"/>
        <dbReference type="ChEBI" id="CHEBI:57856"/>
        <dbReference type="ChEBI" id="CHEBI:59789"/>
        <dbReference type="ChEBI" id="CHEBI:90516"/>
        <dbReference type="ChEBI" id="CHEBI:90517"/>
        <dbReference type="EC" id="2.1.1.233"/>
    </reaction>
</comment>
<keyword evidence="6" id="KW-0808">Transferase</keyword>
<evidence type="ECO:0000313" key="12">
    <source>
        <dbReference type="Proteomes" id="UP001377567"/>
    </source>
</evidence>
<feature type="binding site" evidence="10">
    <location>
        <position position="200"/>
    </location>
    <ligand>
        <name>S-adenosyl-L-methionine</name>
        <dbReference type="ChEBI" id="CHEBI:59789"/>
    </ligand>
</feature>
<dbReference type="PANTHER" id="PTHR13600:SF21">
    <property type="entry name" value="LEUCINE CARBOXYL METHYLTRANSFERASE 1"/>
    <property type="match status" value="1"/>
</dbReference>
<evidence type="ECO:0000256" key="9">
    <source>
        <dbReference type="ARBA" id="ARBA00032526"/>
    </source>
</evidence>
<evidence type="ECO:0000256" key="10">
    <source>
        <dbReference type="PIRSR" id="PIRSR016305-1"/>
    </source>
</evidence>
<proteinExistence type="inferred from homology"/>
<dbReference type="Gene3D" id="3.40.50.150">
    <property type="entry name" value="Vaccinia Virus protein VP39"/>
    <property type="match status" value="1"/>
</dbReference>
<evidence type="ECO:0000313" key="11">
    <source>
        <dbReference type="EMBL" id="GMM56468.1"/>
    </source>
</evidence>
<comment type="caution">
    <text evidence="11">The sequence shown here is derived from an EMBL/GenBank/DDBJ whole genome shotgun (WGS) entry which is preliminary data.</text>
</comment>
<feature type="binding site" evidence="10">
    <location>
        <position position="88"/>
    </location>
    <ligand>
        <name>S-adenosyl-L-methionine</name>
        <dbReference type="ChEBI" id="CHEBI:59789"/>
    </ligand>
</feature>
<dbReference type="Pfam" id="PF04072">
    <property type="entry name" value="LCM"/>
    <property type="match status" value="1"/>
</dbReference>
<dbReference type="EMBL" id="BTGD01000008">
    <property type="protein sequence ID" value="GMM56468.1"/>
    <property type="molecule type" value="Genomic_DNA"/>
</dbReference>
<sequence>MDRIIQQTDNDAFSSKICAIECKYLPPPQDALLDARGNKDIQELYRGFAQMHNEYYAQLKEESRNVYGRIRRMTRNPFPVMNYGTYLRTLAIDTTALKFLEGIPQGTEFQIVNLGCGSDLRSLQYLGAFPSLKRFVDIDFTDAIELKGRILDRPGPLHTLTEQFGDRYVIFEGDLRELKGTMEKLQSVLDPSLPTVFITECVLCYMTDSDSQQLITTIMETFSHALWVSYDPIGGSAPGDRFGTIMKQNLMDSRNLDMPTLLQYNSKDNFATRWENCKTVKSEVNVRDMWDFLESSITTKEKGRLRSLQFLDEIEELRVMQSHYVILSVTWGC</sequence>
<dbReference type="SUPFAM" id="SSF53335">
    <property type="entry name" value="S-adenosyl-L-methionine-dependent methyltransferases"/>
    <property type="match status" value="1"/>
</dbReference>